<accession>A0ACC3CAY7</accession>
<name>A0ACC3CAY7_PYRYE</name>
<organism evidence="1 2">
    <name type="scientific">Pyropia yezoensis</name>
    <name type="common">Susabi-nori</name>
    <name type="synonym">Porphyra yezoensis</name>
    <dbReference type="NCBI Taxonomy" id="2788"/>
    <lineage>
        <taxon>Eukaryota</taxon>
        <taxon>Rhodophyta</taxon>
        <taxon>Bangiophyceae</taxon>
        <taxon>Bangiales</taxon>
        <taxon>Bangiaceae</taxon>
        <taxon>Pyropia</taxon>
    </lineage>
</organism>
<keyword evidence="2" id="KW-1185">Reference proteome</keyword>
<dbReference type="EMBL" id="CM020620">
    <property type="protein sequence ID" value="KAK1867140.1"/>
    <property type="molecule type" value="Genomic_DNA"/>
</dbReference>
<reference evidence="1" key="1">
    <citation type="submission" date="2019-11" db="EMBL/GenBank/DDBJ databases">
        <title>Nori genome reveals adaptations in red seaweeds to the harsh intertidal environment.</title>
        <authorList>
            <person name="Wang D."/>
            <person name="Mao Y."/>
        </authorList>
    </citation>
    <scope>NUCLEOTIDE SEQUENCE</scope>
    <source>
        <tissue evidence="1">Gametophyte</tissue>
    </source>
</reference>
<protein>
    <submittedName>
        <fullName evidence="1">Uncharacterized protein</fullName>
    </submittedName>
</protein>
<dbReference type="Proteomes" id="UP000798662">
    <property type="component" value="Chromosome 3"/>
</dbReference>
<gene>
    <name evidence="1" type="ORF">I4F81_009649</name>
</gene>
<proteinExistence type="predicted"/>
<evidence type="ECO:0000313" key="2">
    <source>
        <dbReference type="Proteomes" id="UP000798662"/>
    </source>
</evidence>
<evidence type="ECO:0000313" key="1">
    <source>
        <dbReference type="EMBL" id="KAK1867140.1"/>
    </source>
</evidence>
<sequence length="119" mass="12108">MSSSKRPAQMNGDDVVPTGRRTGKQAKVVRPSPPPVPTDDSGGSADSAADERDTSLDGSSESGEELDSSDDPDKVAYNQPGKGGRAKADAPAYIPSITCTTGDAVLRAAVVHAVLALGE</sequence>
<comment type="caution">
    <text evidence="1">The sequence shown here is derived from an EMBL/GenBank/DDBJ whole genome shotgun (WGS) entry which is preliminary data.</text>
</comment>